<name>A0A226BZ33_9FIRM</name>
<dbReference type="PRINTS" id="PR01100">
    <property type="entry name" value="SHIKIMTKNASE"/>
</dbReference>
<comment type="function">
    <text evidence="11">Catalyzes the specific phosphorylation of the 3-hydroxyl group of shikimic acid using ATP as a cosubstrate.</text>
</comment>
<evidence type="ECO:0000256" key="5">
    <source>
        <dbReference type="ARBA" id="ARBA00022679"/>
    </source>
</evidence>
<evidence type="ECO:0000256" key="1">
    <source>
        <dbReference type="ARBA" id="ARBA00004842"/>
    </source>
</evidence>
<dbReference type="PROSITE" id="PS01128">
    <property type="entry name" value="SHIKIMATE_KINASE"/>
    <property type="match status" value="1"/>
</dbReference>
<gene>
    <name evidence="11" type="primary">aroK</name>
    <name evidence="12" type="ORF">CDO51_05645</name>
</gene>
<dbReference type="SUPFAM" id="SSF52540">
    <property type="entry name" value="P-loop containing nucleoside triphosphate hydrolases"/>
    <property type="match status" value="1"/>
</dbReference>
<dbReference type="GO" id="GO:0008652">
    <property type="term" value="P:amino acid biosynthetic process"/>
    <property type="evidence" value="ECO:0007669"/>
    <property type="project" value="UniProtKB-KW"/>
</dbReference>
<protein>
    <recommendedName>
        <fullName evidence="3 11">Shikimate kinase</fullName>
        <shortName evidence="11">SK</shortName>
        <ecNumber evidence="3 11">2.7.1.71</ecNumber>
    </recommendedName>
</protein>
<organism evidence="12 13">
    <name type="scientific">Natranaerobius trueperi</name>
    <dbReference type="NCBI Taxonomy" id="759412"/>
    <lineage>
        <taxon>Bacteria</taxon>
        <taxon>Bacillati</taxon>
        <taxon>Bacillota</taxon>
        <taxon>Clostridia</taxon>
        <taxon>Natranaerobiales</taxon>
        <taxon>Natranaerobiaceae</taxon>
        <taxon>Natranaerobius</taxon>
    </lineage>
</organism>
<dbReference type="Proteomes" id="UP000214588">
    <property type="component" value="Unassembled WGS sequence"/>
</dbReference>
<comment type="similarity">
    <text evidence="2 11">Belongs to the shikimate kinase family.</text>
</comment>
<evidence type="ECO:0000313" key="13">
    <source>
        <dbReference type="Proteomes" id="UP000214588"/>
    </source>
</evidence>
<evidence type="ECO:0000256" key="11">
    <source>
        <dbReference type="HAMAP-Rule" id="MF_00109"/>
    </source>
</evidence>
<dbReference type="GO" id="GO:0009073">
    <property type="term" value="P:aromatic amino acid family biosynthetic process"/>
    <property type="evidence" value="ECO:0007669"/>
    <property type="project" value="UniProtKB-KW"/>
</dbReference>
<dbReference type="GO" id="GO:0004765">
    <property type="term" value="F:shikimate kinase activity"/>
    <property type="evidence" value="ECO:0007669"/>
    <property type="project" value="UniProtKB-UniRule"/>
</dbReference>
<dbReference type="GO" id="GO:0000287">
    <property type="term" value="F:magnesium ion binding"/>
    <property type="evidence" value="ECO:0007669"/>
    <property type="project" value="UniProtKB-UniRule"/>
</dbReference>
<feature type="binding site" evidence="11">
    <location>
        <position position="88"/>
    </location>
    <ligand>
        <name>substrate</name>
    </ligand>
</feature>
<dbReference type="AlphaFoldDB" id="A0A226BZ33"/>
<proteinExistence type="inferred from homology"/>
<comment type="caution">
    <text evidence="12">The sequence shown here is derived from an EMBL/GenBank/DDBJ whole genome shotgun (WGS) entry which is preliminary data.</text>
</comment>
<dbReference type="GO" id="GO:0005829">
    <property type="term" value="C:cytosol"/>
    <property type="evidence" value="ECO:0007669"/>
    <property type="project" value="TreeGrafter"/>
</dbReference>
<evidence type="ECO:0000256" key="2">
    <source>
        <dbReference type="ARBA" id="ARBA00006997"/>
    </source>
</evidence>
<keyword evidence="5 11" id="KW-0808">Transferase</keyword>
<sequence length="178" mass="20267">MIRLTLISLDKNIALIGFMGVGKSTIGCSLAKSLGIGFKDTDKQIEKETNMDIANIFKMKGEQWFRDIESIVLTNLISDGPYIIATGGGIVERSINRQILKNQTITVSLLATAETICQRVILDNNRPLLNTENKLQEIERLLNLRLKYYYESDILVWTDTLTRNQVKDKIIDELKYLK</sequence>
<keyword evidence="8 11" id="KW-0067">ATP-binding</keyword>
<comment type="catalytic activity">
    <reaction evidence="10 11">
        <text>shikimate + ATP = 3-phosphoshikimate + ADP + H(+)</text>
        <dbReference type="Rhea" id="RHEA:13121"/>
        <dbReference type="ChEBI" id="CHEBI:15378"/>
        <dbReference type="ChEBI" id="CHEBI:30616"/>
        <dbReference type="ChEBI" id="CHEBI:36208"/>
        <dbReference type="ChEBI" id="CHEBI:145989"/>
        <dbReference type="ChEBI" id="CHEBI:456216"/>
        <dbReference type="EC" id="2.7.1.71"/>
    </reaction>
</comment>
<dbReference type="EMBL" id="NIQC01000009">
    <property type="protein sequence ID" value="OWZ84042.1"/>
    <property type="molecule type" value="Genomic_DNA"/>
</dbReference>
<dbReference type="InterPro" id="IPR027417">
    <property type="entry name" value="P-loop_NTPase"/>
</dbReference>
<accession>A0A226BZ33</accession>
<evidence type="ECO:0000256" key="9">
    <source>
        <dbReference type="ARBA" id="ARBA00023141"/>
    </source>
</evidence>
<keyword evidence="6 11" id="KW-0547">Nucleotide-binding</keyword>
<dbReference type="Gene3D" id="3.40.50.300">
    <property type="entry name" value="P-loop containing nucleotide triphosphate hydrolases"/>
    <property type="match status" value="1"/>
</dbReference>
<dbReference type="PANTHER" id="PTHR21087">
    <property type="entry name" value="SHIKIMATE KINASE"/>
    <property type="match status" value="1"/>
</dbReference>
<dbReference type="GO" id="GO:0009423">
    <property type="term" value="P:chorismate biosynthetic process"/>
    <property type="evidence" value="ECO:0007669"/>
    <property type="project" value="UniProtKB-UniRule"/>
</dbReference>
<dbReference type="CDD" id="cd00464">
    <property type="entry name" value="SK"/>
    <property type="match status" value="1"/>
</dbReference>
<dbReference type="UniPathway" id="UPA00053">
    <property type="reaction ID" value="UER00088"/>
</dbReference>
<feature type="binding site" evidence="11">
    <location>
        <position position="42"/>
    </location>
    <ligand>
        <name>substrate</name>
    </ligand>
</feature>
<comment type="caution">
    <text evidence="11">Lacks conserved residue(s) required for the propagation of feature annotation.</text>
</comment>
<feature type="binding site" evidence="11">
    <location>
        <begin position="20"/>
        <end position="25"/>
    </location>
    <ligand>
        <name>ATP</name>
        <dbReference type="ChEBI" id="CHEBI:30616"/>
    </ligand>
</feature>
<feature type="binding site" evidence="11">
    <location>
        <position position="145"/>
    </location>
    <ligand>
        <name>substrate</name>
    </ligand>
</feature>
<dbReference type="GO" id="GO:0005524">
    <property type="term" value="F:ATP binding"/>
    <property type="evidence" value="ECO:0007669"/>
    <property type="project" value="UniProtKB-UniRule"/>
</dbReference>
<dbReference type="HAMAP" id="MF_00109">
    <property type="entry name" value="Shikimate_kinase"/>
    <property type="match status" value="1"/>
</dbReference>
<feature type="binding site" evidence="11">
    <location>
        <position position="66"/>
    </location>
    <ligand>
        <name>substrate</name>
    </ligand>
</feature>
<evidence type="ECO:0000256" key="10">
    <source>
        <dbReference type="ARBA" id="ARBA00048567"/>
    </source>
</evidence>
<keyword evidence="9 11" id="KW-0057">Aromatic amino acid biosynthesis</keyword>
<dbReference type="Pfam" id="PF01202">
    <property type="entry name" value="SKI"/>
    <property type="match status" value="1"/>
</dbReference>
<dbReference type="PANTHER" id="PTHR21087:SF16">
    <property type="entry name" value="SHIKIMATE KINASE 1, CHLOROPLASTIC"/>
    <property type="match status" value="1"/>
</dbReference>
<feature type="binding site" evidence="11">
    <location>
        <position position="24"/>
    </location>
    <ligand>
        <name>Mg(2+)</name>
        <dbReference type="ChEBI" id="CHEBI:18420"/>
    </ligand>
</feature>
<evidence type="ECO:0000256" key="3">
    <source>
        <dbReference type="ARBA" id="ARBA00012154"/>
    </source>
</evidence>
<evidence type="ECO:0000256" key="7">
    <source>
        <dbReference type="ARBA" id="ARBA00022777"/>
    </source>
</evidence>
<keyword evidence="11" id="KW-0963">Cytoplasm</keyword>
<keyword evidence="11" id="KW-0460">Magnesium</keyword>
<feature type="binding site" evidence="11">
    <location>
        <position position="126"/>
    </location>
    <ligand>
        <name>ATP</name>
        <dbReference type="ChEBI" id="CHEBI:30616"/>
    </ligand>
</feature>
<dbReference type="InterPro" id="IPR000623">
    <property type="entry name" value="Shikimate_kinase/TSH1"/>
</dbReference>
<keyword evidence="4 11" id="KW-0028">Amino-acid biosynthesis</keyword>
<comment type="subunit">
    <text evidence="11">Monomer.</text>
</comment>
<comment type="cofactor">
    <cofactor evidence="11">
        <name>Mg(2+)</name>
        <dbReference type="ChEBI" id="CHEBI:18420"/>
    </cofactor>
    <text evidence="11">Binds 1 Mg(2+) ion per subunit.</text>
</comment>
<dbReference type="EC" id="2.7.1.71" evidence="3 11"/>
<keyword evidence="11" id="KW-0479">Metal-binding</keyword>
<comment type="subcellular location">
    <subcellularLocation>
        <location evidence="11">Cytoplasm</location>
    </subcellularLocation>
</comment>
<keyword evidence="13" id="KW-1185">Reference proteome</keyword>
<reference evidence="12 13" key="1">
    <citation type="submission" date="2017-06" db="EMBL/GenBank/DDBJ databases">
        <title>Draft Genome Sequence of Natranaerobius trueperi halophilic, alkalithermophilic bacteria from soda lakes.</title>
        <authorList>
            <person name="Zhao B."/>
        </authorList>
    </citation>
    <scope>NUCLEOTIDE SEQUENCE [LARGE SCALE GENOMIC DNA]</scope>
    <source>
        <strain evidence="12 13">DSM 18760</strain>
    </source>
</reference>
<evidence type="ECO:0000313" key="12">
    <source>
        <dbReference type="EMBL" id="OWZ84042.1"/>
    </source>
</evidence>
<dbReference type="InterPro" id="IPR031322">
    <property type="entry name" value="Shikimate/glucono_kinase"/>
</dbReference>
<dbReference type="InterPro" id="IPR023000">
    <property type="entry name" value="Shikimate_kinase_CS"/>
</dbReference>
<evidence type="ECO:0000256" key="6">
    <source>
        <dbReference type="ARBA" id="ARBA00022741"/>
    </source>
</evidence>
<evidence type="ECO:0000256" key="8">
    <source>
        <dbReference type="ARBA" id="ARBA00022840"/>
    </source>
</evidence>
<comment type="pathway">
    <text evidence="1 11">Metabolic intermediate biosynthesis; chorismate biosynthesis; chorismate from D-erythrose 4-phosphate and phosphoenolpyruvate: step 5/7.</text>
</comment>
<keyword evidence="7 11" id="KW-0418">Kinase</keyword>
<evidence type="ECO:0000256" key="4">
    <source>
        <dbReference type="ARBA" id="ARBA00022605"/>
    </source>
</evidence>